<organism evidence="1">
    <name type="scientific">Medicago truncatula</name>
    <name type="common">Barrel medic</name>
    <name type="synonym">Medicago tribuloides</name>
    <dbReference type="NCBI Taxonomy" id="3880"/>
    <lineage>
        <taxon>Eukaryota</taxon>
        <taxon>Viridiplantae</taxon>
        <taxon>Streptophyta</taxon>
        <taxon>Embryophyta</taxon>
        <taxon>Tracheophyta</taxon>
        <taxon>Spermatophyta</taxon>
        <taxon>Magnoliopsida</taxon>
        <taxon>eudicotyledons</taxon>
        <taxon>Gunneridae</taxon>
        <taxon>Pentapetalae</taxon>
        <taxon>rosids</taxon>
        <taxon>fabids</taxon>
        <taxon>Fabales</taxon>
        <taxon>Fabaceae</taxon>
        <taxon>Papilionoideae</taxon>
        <taxon>50 kb inversion clade</taxon>
        <taxon>NPAAA clade</taxon>
        <taxon>Hologalegina</taxon>
        <taxon>IRL clade</taxon>
        <taxon>Trifolieae</taxon>
        <taxon>Medicago</taxon>
    </lineage>
</organism>
<accession>A0A396JME4</accession>
<dbReference type="EMBL" id="PSQE01000001">
    <property type="protein sequence ID" value="RHN79460.1"/>
    <property type="molecule type" value="Genomic_DNA"/>
</dbReference>
<sequence>MKQEKRKGLNKNLQDEIFYVSSNLNLCQVHCGEVLDLHTFKEVDAGVVTKLVD</sequence>
<evidence type="ECO:0000313" key="1">
    <source>
        <dbReference type="EMBL" id="RHN79460.1"/>
    </source>
</evidence>
<dbReference type="Gramene" id="rna3254">
    <property type="protein sequence ID" value="RHN79460.1"/>
    <property type="gene ID" value="gene3254"/>
</dbReference>
<dbReference type="Proteomes" id="UP000265566">
    <property type="component" value="Chromosome 1"/>
</dbReference>
<protein>
    <submittedName>
        <fullName evidence="1">Uncharacterized protein</fullName>
    </submittedName>
</protein>
<comment type="caution">
    <text evidence="1">The sequence shown here is derived from an EMBL/GenBank/DDBJ whole genome shotgun (WGS) entry which is preliminary data.</text>
</comment>
<name>A0A396JME4_MEDTR</name>
<dbReference type="AlphaFoldDB" id="A0A396JME4"/>
<gene>
    <name evidence="1" type="ORF">MtrunA17_Chr1g0177581</name>
</gene>
<proteinExistence type="predicted"/>
<reference evidence="1" key="1">
    <citation type="journal article" date="2018" name="Nat. Plants">
        <title>Whole-genome landscape of Medicago truncatula symbiotic genes.</title>
        <authorList>
            <person name="Pecrix Y."/>
            <person name="Gamas P."/>
            <person name="Carrere S."/>
        </authorList>
    </citation>
    <scope>NUCLEOTIDE SEQUENCE</scope>
    <source>
        <tissue evidence="1">Leaves</tissue>
    </source>
</reference>